<dbReference type="RefSeq" id="WP_083373343.1">
    <property type="nucleotide sequence ID" value="NZ_DUQN01000116.1"/>
</dbReference>
<evidence type="ECO:0000256" key="1">
    <source>
        <dbReference type="SAM" id="MobiDB-lite"/>
    </source>
</evidence>
<dbReference type="InterPro" id="IPR019847">
    <property type="entry name" value="Gliding_motility_assoc_GldN"/>
</dbReference>
<dbReference type="AlphaFoldDB" id="A0A1G4GAD6"/>
<name>A0A1G4GAD6_9BACT</name>
<feature type="chain" id="PRO_5009604028" evidence="2">
    <location>
        <begin position="23"/>
        <end position="284"/>
    </location>
</feature>
<dbReference type="STRING" id="1642646.ING2E5A_2659"/>
<feature type="region of interest" description="Disordered" evidence="1">
    <location>
        <begin position="262"/>
        <end position="284"/>
    </location>
</feature>
<evidence type="ECO:0000313" key="3">
    <source>
        <dbReference type="EMBL" id="SCM59455.1"/>
    </source>
</evidence>
<keyword evidence="2" id="KW-0732">Signal</keyword>
<dbReference type="Pfam" id="PF19841">
    <property type="entry name" value="GldN"/>
    <property type="match status" value="1"/>
</dbReference>
<dbReference type="EMBL" id="LT608328">
    <property type="protein sequence ID" value="SCM59455.1"/>
    <property type="molecule type" value="Genomic_DNA"/>
</dbReference>
<feature type="compositionally biased region" description="Basic residues" evidence="1">
    <location>
        <begin position="268"/>
        <end position="284"/>
    </location>
</feature>
<organism evidence="3 4">
    <name type="scientific">Petrimonas mucosa</name>
    <dbReference type="NCBI Taxonomy" id="1642646"/>
    <lineage>
        <taxon>Bacteria</taxon>
        <taxon>Pseudomonadati</taxon>
        <taxon>Bacteroidota</taxon>
        <taxon>Bacteroidia</taxon>
        <taxon>Bacteroidales</taxon>
        <taxon>Dysgonomonadaceae</taxon>
        <taxon>Petrimonas</taxon>
    </lineage>
</organism>
<evidence type="ECO:0000313" key="4">
    <source>
        <dbReference type="Proteomes" id="UP000178485"/>
    </source>
</evidence>
<protein>
    <submittedName>
        <fullName evidence="3">Gliding motility-associated protein GldN</fullName>
    </submittedName>
</protein>
<proteinExistence type="predicted"/>
<sequence>MKITQILLLSAFFLSTAVNAVAQENRGVEETDHIKWRREVYRYLDLTKERNAALYHPTEPGQGGRNLFTLIFKLLAEEKIVAYEYLDGKELFTDEYKIDFKELLDRFGIGHELTNGKPVVDEEDIPSHEIQGYYLKELYSFDTGTSNYRVRPIAISPILFRQGEYEPQTVRYPLFWVPYDQLRPYLLRTPVMSSSLNNALSGTIDDFFIMREYDGEIYKSSNPRNLAISQYTSTPEELKAEQERIEKELNDFERMLWQGGSDSTRMVPQRKKRGGTTTMRNRRY</sequence>
<dbReference type="KEGG" id="pmuc:ING2E5A_2659"/>
<dbReference type="Proteomes" id="UP000178485">
    <property type="component" value="Chromosome i"/>
</dbReference>
<evidence type="ECO:0000256" key="2">
    <source>
        <dbReference type="SAM" id="SignalP"/>
    </source>
</evidence>
<gene>
    <name evidence="3" type="ORF">ING2E5A_2659</name>
</gene>
<feature type="signal peptide" evidence="2">
    <location>
        <begin position="1"/>
        <end position="22"/>
    </location>
</feature>
<accession>A0A1G4GAD6</accession>
<keyword evidence="4" id="KW-1185">Reference proteome</keyword>
<reference evidence="3 4" key="1">
    <citation type="submission" date="2016-08" db="EMBL/GenBank/DDBJ databases">
        <authorList>
            <person name="Seilhamer J.J."/>
        </authorList>
    </citation>
    <scope>NUCLEOTIDE SEQUENCE [LARGE SCALE GENOMIC DNA]</scope>
    <source>
        <strain evidence="3">ING2-E5A</strain>
    </source>
</reference>
<dbReference type="NCBIfam" id="TIGR03523">
    <property type="entry name" value="GldN"/>
    <property type="match status" value="1"/>
</dbReference>